<dbReference type="Gene3D" id="3.40.50.1980">
    <property type="entry name" value="Nitrogenase molybdenum iron protein domain"/>
    <property type="match status" value="2"/>
</dbReference>
<reference evidence="8" key="1">
    <citation type="journal article" date="2017" name="Biotechnol. Biofuels">
        <title>Evaluation of environmental bacterial communities as a factor affecting the growth of duckweed Lemna minor.</title>
        <authorList>
            <person name="Ishizawa H."/>
            <person name="Kuroda M."/>
            <person name="Morikawa M."/>
            <person name="Ike M."/>
        </authorList>
    </citation>
    <scope>NUCLEOTIDE SEQUENCE [LARGE SCALE GENOMIC DNA]</scope>
    <source>
        <strain evidence="8">H3</strain>
    </source>
</reference>
<dbReference type="PROSITE" id="PS51257">
    <property type="entry name" value="PROKAR_LIPOPROTEIN"/>
    <property type="match status" value="1"/>
</dbReference>
<evidence type="ECO:0000256" key="3">
    <source>
        <dbReference type="ARBA" id="ARBA00022448"/>
    </source>
</evidence>
<evidence type="ECO:0000256" key="2">
    <source>
        <dbReference type="ARBA" id="ARBA00008814"/>
    </source>
</evidence>
<dbReference type="EMBL" id="AP018823">
    <property type="protein sequence ID" value="BBF86341.1"/>
    <property type="molecule type" value="Genomic_DNA"/>
</dbReference>
<keyword evidence="8" id="KW-1185">Reference proteome</keyword>
<dbReference type="OrthoDB" id="63946at2"/>
<keyword evidence="4" id="KW-0406">Ion transport</keyword>
<dbReference type="GO" id="GO:0030288">
    <property type="term" value="C:outer membrane-bounded periplasmic space"/>
    <property type="evidence" value="ECO:0007669"/>
    <property type="project" value="TreeGrafter"/>
</dbReference>
<accession>A0A3G9GJ90</accession>
<keyword evidence="4" id="KW-0408">Iron</keyword>
<name>A0A3G9GJ90_9NEIS</name>
<dbReference type="CDD" id="cd01146">
    <property type="entry name" value="FhuD"/>
    <property type="match status" value="1"/>
</dbReference>
<keyword evidence="5" id="KW-0732">Signal</keyword>
<dbReference type="RefSeq" id="WP_089084559.1">
    <property type="nucleotide sequence ID" value="NZ_AP018823.1"/>
</dbReference>
<evidence type="ECO:0000256" key="4">
    <source>
        <dbReference type="ARBA" id="ARBA00022496"/>
    </source>
</evidence>
<dbReference type="AlphaFoldDB" id="A0A3G9GJ90"/>
<dbReference type="STRING" id="332411.VI06_08060"/>
<evidence type="ECO:0000259" key="6">
    <source>
        <dbReference type="PROSITE" id="PS50983"/>
    </source>
</evidence>
<keyword evidence="3" id="KW-0813">Transport</keyword>
<evidence type="ECO:0000313" key="8">
    <source>
        <dbReference type="Proteomes" id="UP000198290"/>
    </source>
</evidence>
<dbReference type="InterPro" id="IPR051313">
    <property type="entry name" value="Bact_iron-sidero_bind"/>
</dbReference>
<keyword evidence="4" id="KW-0410">Iron transport</keyword>
<comment type="similarity">
    <text evidence="2">Belongs to the bacterial solute-binding protein 8 family.</text>
</comment>
<dbReference type="PANTHER" id="PTHR30532">
    <property type="entry name" value="IRON III DICITRATE-BINDING PERIPLASMIC PROTEIN"/>
    <property type="match status" value="1"/>
</dbReference>
<gene>
    <name evidence="7" type="ORF">DLM_2740</name>
</gene>
<dbReference type="PANTHER" id="PTHR30532:SF1">
    <property type="entry name" value="IRON(3+)-HYDROXAMATE-BINDING PROTEIN FHUD"/>
    <property type="match status" value="1"/>
</dbReference>
<protein>
    <submittedName>
        <fullName evidence="7">Ferrichrome-binding periplasmic protein</fullName>
    </submittedName>
</protein>
<dbReference type="KEGG" id="amah:DLM_2740"/>
<dbReference type="InterPro" id="IPR002491">
    <property type="entry name" value="ABC_transptr_periplasmic_BD"/>
</dbReference>
<dbReference type="Proteomes" id="UP000198290">
    <property type="component" value="Chromosome"/>
</dbReference>
<dbReference type="PROSITE" id="PS50983">
    <property type="entry name" value="FE_B12_PBP"/>
    <property type="match status" value="1"/>
</dbReference>
<evidence type="ECO:0000313" key="7">
    <source>
        <dbReference type="EMBL" id="BBF86341.1"/>
    </source>
</evidence>
<reference evidence="8" key="3">
    <citation type="journal article" date="2017" name="Plant Physiol. Biochem.">
        <title>Differential oxidative and antioxidative response of duckweed Lemna minor toward plant growth promoting/inhibiting bacteria.</title>
        <authorList>
            <person name="Ishizawa H."/>
            <person name="Kuroda M."/>
            <person name="Morikawa M."/>
            <person name="Ike M."/>
        </authorList>
    </citation>
    <scope>NUCLEOTIDE SEQUENCE [LARGE SCALE GENOMIC DNA]</scope>
    <source>
        <strain evidence="8">H3</strain>
    </source>
</reference>
<dbReference type="Pfam" id="PF01497">
    <property type="entry name" value="Peripla_BP_2"/>
    <property type="match status" value="1"/>
</dbReference>
<dbReference type="GO" id="GO:1901678">
    <property type="term" value="P:iron coordination entity transport"/>
    <property type="evidence" value="ECO:0007669"/>
    <property type="project" value="UniProtKB-ARBA"/>
</dbReference>
<feature type="domain" description="Fe/B12 periplasmic-binding" evidence="6">
    <location>
        <begin position="37"/>
        <end position="303"/>
    </location>
</feature>
<dbReference type="PRINTS" id="PR01715">
    <property type="entry name" value="FERRIBNDNGPP"/>
</dbReference>
<sequence>MRLYWLGVLLCWAVLGCAFAGGIDELAAARAQPAAKRIVALSWEAAENLLELGITPLAVADADDYRRWVAQPLLPGRVLSAGSRLEPNLELLASLKPDLILSSPVLGALRPRLQAIAPVLTIDAFRQDEDHAQAAEAIFLQLGRVLGRQPQARARLGQLAQGFAQLRAQLQAHGARRLPRVQVIRFANASSVYVYGSNAMPVLALRRLGLNTTGTPAASVWGIRQQRVVDMAAWQDEVVLYQQPFAEAGRLFVSPLWQGMPFVRQQRLAAVAPAWSYGGVGSLYYLAQRMTAALLQLPLLADKPVAANRPSLRSST</sequence>
<dbReference type="SUPFAM" id="SSF53807">
    <property type="entry name" value="Helical backbone' metal receptor"/>
    <property type="match status" value="1"/>
</dbReference>
<evidence type="ECO:0000256" key="1">
    <source>
        <dbReference type="ARBA" id="ARBA00004196"/>
    </source>
</evidence>
<comment type="subcellular location">
    <subcellularLocation>
        <location evidence="1">Cell envelope</location>
    </subcellularLocation>
</comment>
<proteinExistence type="inferred from homology"/>
<organism evidence="7 8">
    <name type="scientific">Aquitalea magnusonii</name>
    <dbReference type="NCBI Taxonomy" id="332411"/>
    <lineage>
        <taxon>Bacteria</taxon>
        <taxon>Pseudomonadati</taxon>
        <taxon>Pseudomonadota</taxon>
        <taxon>Betaproteobacteria</taxon>
        <taxon>Neisseriales</taxon>
        <taxon>Chromobacteriaceae</taxon>
        <taxon>Aquitalea</taxon>
    </lineage>
</organism>
<evidence type="ECO:0000256" key="5">
    <source>
        <dbReference type="ARBA" id="ARBA00022729"/>
    </source>
</evidence>
<reference evidence="7 8" key="2">
    <citation type="journal article" date="2017" name="Genome Announc.">
        <title>Draft genome sequence of Aquitalea magnusonii strain H3, a plant growth-promoting bacterium of duckweed Lemna minor.</title>
        <authorList>
            <person name="Ishizawa H."/>
            <person name="Kuroda M."/>
            <person name="Ike M."/>
        </authorList>
    </citation>
    <scope>NUCLEOTIDE SEQUENCE [LARGE SCALE GENOMIC DNA]</scope>
    <source>
        <strain evidence="7 8">H3</strain>
    </source>
</reference>